<feature type="compositionally biased region" description="Acidic residues" evidence="1">
    <location>
        <begin position="49"/>
        <end position="62"/>
    </location>
</feature>
<organism evidence="2 3">
    <name type="scientific">Adineta steineri</name>
    <dbReference type="NCBI Taxonomy" id="433720"/>
    <lineage>
        <taxon>Eukaryota</taxon>
        <taxon>Metazoa</taxon>
        <taxon>Spiralia</taxon>
        <taxon>Gnathifera</taxon>
        <taxon>Rotifera</taxon>
        <taxon>Eurotatoria</taxon>
        <taxon>Bdelloidea</taxon>
        <taxon>Adinetida</taxon>
        <taxon>Adinetidae</taxon>
        <taxon>Adineta</taxon>
    </lineage>
</organism>
<feature type="region of interest" description="Disordered" evidence="1">
    <location>
        <begin position="36"/>
        <end position="62"/>
    </location>
</feature>
<evidence type="ECO:0000313" key="2">
    <source>
        <dbReference type="EMBL" id="CAF1544481.1"/>
    </source>
</evidence>
<sequence>TLTNKVKVKVTPLIIVMSYYDTNSVTNSRIRKVPRGMSNTQPAFADNFSDFELDENEPDESL</sequence>
<dbReference type="Proteomes" id="UP000663891">
    <property type="component" value="Unassembled WGS sequence"/>
</dbReference>
<gene>
    <name evidence="2" type="ORF">VCS650_LOCUS44096</name>
</gene>
<dbReference type="EMBL" id="CAJNON010008426">
    <property type="protein sequence ID" value="CAF1544481.1"/>
    <property type="molecule type" value="Genomic_DNA"/>
</dbReference>
<proteinExistence type="predicted"/>
<evidence type="ECO:0000256" key="1">
    <source>
        <dbReference type="SAM" id="MobiDB-lite"/>
    </source>
</evidence>
<dbReference type="AlphaFoldDB" id="A0A815W815"/>
<name>A0A815W815_9BILA</name>
<reference evidence="2" key="1">
    <citation type="submission" date="2021-02" db="EMBL/GenBank/DDBJ databases">
        <authorList>
            <person name="Nowell W R."/>
        </authorList>
    </citation>
    <scope>NUCLEOTIDE SEQUENCE</scope>
</reference>
<accession>A0A815W815</accession>
<feature type="non-terminal residue" evidence="2">
    <location>
        <position position="1"/>
    </location>
</feature>
<protein>
    <submittedName>
        <fullName evidence="2">Uncharacterized protein</fullName>
    </submittedName>
</protein>
<evidence type="ECO:0000313" key="3">
    <source>
        <dbReference type="Proteomes" id="UP000663891"/>
    </source>
</evidence>
<comment type="caution">
    <text evidence="2">The sequence shown here is derived from an EMBL/GenBank/DDBJ whole genome shotgun (WGS) entry which is preliminary data.</text>
</comment>